<dbReference type="Pfam" id="PF07859">
    <property type="entry name" value="Abhydrolase_3"/>
    <property type="match status" value="1"/>
</dbReference>
<evidence type="ECO:0000256" key="1">
    <source>
        <dbReference type="ARBA" id="ARBA00022801"/>
    </source>
</evidence>
<organism evidence="3 4">
    <name type="scientific">Rhizobium metallidurans</name>
    <dbReference type="NCBI Taxonomy" id="1265931"/>
    <lineage>
        <taxon>Bacteria</taxon>
        <taxon>Pseudomonadati</taxon>
        <taxon>Pseudomonadota</taxon>
        <taxon>Alphaproteobacteria</taxon>
        <taxon>Hyphomicrobiales</taxon>
        <taxon>Rhizobiaceae</taxon>
        <taxon>Rhizobium/Agrobacterium group</taxon>
        <taxon>Rhizobium</taxon>
    </lineage>
</organism>
<sequence>MTVQVKDMVFDKVAIGPVSTRIYQGAEYGKGSPIVLYFHGGAFQSSGLQDNAVAESIARAGAIVVVADYNAPFGGVFPKPLEVGYSLFSYMANKRASGLGDRNSALLVAGEEAGANIAASVAFKARDHYADALDGQVLISPLVDPFMGSKSIREADAIGMRERWAQGWSHYLSGGGCHPYAAPCLCSRISGVAPALIFTAGDDPLRDETLGFADRLKQAGVAVRQHVSPAGTGWPSIYGGVTDKPPGWHDCITNEFGSFVRDMRRQPVPLKT</sequence>
<dbReference type="InterPro" id="IPR050300">
    <property type="entry name" value="GDXG_lipolytic_enzyme"/>
</dbReference>
<dbReference type="InterPro" id="IPR013094">
    <property type="entry name" value="AB_hydrolase_3"/>
</dbReference>
<reference evidence="3 4" key="1">
    <citation type="submission" date="2020-08" db="EMBL/GenBank/DDBJ databases">
        <title>Genomic Encyclopedia of Type Strains, Phase IV (KMG-IV): sequencing the most valuable type-strain genomes for metagenomic binning, comparative biology and taxonomic classification.</title>
        <authorList>
            <person name="Goeker M."/>
        </authorList>
    </citation>
    <scope>NUCLEOTIDE SEQUENCE [LARGE SCALE GENOMIC DNA]</scope>
    <source>
        <strain evidence="3 4">DSM 26575</strain>
    </source>
</reference>
<dbReference type="InterPro" id="IPR029058">
    <property type="entry name" value="AB_hydrolase_fold"/>
</dbReference>
<dbReference type="PANTHER" id="PTHR48081:SF8">
    <property type="entry name" value="ALPHA_BETA HYDROLASE FOLD-3 DOMAIN-CONTAINING PROTEIN-RELATED"/>
    <property type="match status" value="1"/>
</dbReference>
<evidence type="ECO:0000313" key="4">
    <source>
        <dbReference type="Proteomes" id="UP000582090"/>
    </source>
</evidence>
<feature type="domain" description="Alpha/beta hydrolase fold-3" evidence="2">
    <location>
        <begin position="35"/>
        <end position="229"/>
    </location>
</feature>
<dbReference type="GO" id="GO:0016787">
    <property type="term" value="F:hydrolase activity"/>
    <property type="evidence" value="ECO:0007669"/>
    <property type="project" value="UniProtKB-KW"/>
</dbReference>
<dbReference type="PANTHER" id="PTHR48081">
    <property type="entry name" value="AB HYDROLASE SUPERFAMILY PROTEIN C4A8.06C"/>
    <property type="match status" value="1"/>
</dbReference>
<evidence type="ECO:0000259" key="2">
    <source>
        <dbReference type="Pfam" id="PF07859"/>
    </source>
</evidence>
<gene>
    <name evidence="3" type="ORF">GGQ67_002693</name>
</gene>
<keyword evidence="4" id="KW-1185">Reference proteome</keyword>
<protein>
    <submittedName>
        <fullName evidence="3">Acetyl esterase/lipase</fullName>
    </submittedName>
</protein>
<dbReference type="Gene3D" id="3.40.50.1820">
    <property type="entry name" value="alpha/beta hydrolase"/>
    <property type="match status" value="1"/>
</dbReference>
<keyword evidence="1" id="KW-0378">Hydrolase</keyword>
<dbReference type="EMBL" id="JACIDW010000007">
    <property type="protein sequence ID" value="MBB3965026.1"/>
    <property type="molecule type" value="Genomic_DNA"/>
</dbReference>
<dbReference type="AlphaFoldDB" id="A0A7W6CRC7"/>
<proteinExistence type="predicted"/>
<comment type="caution">
    <text evidence="3">The sequence shown here is derived from an EMBL/GenBank/DDBJ whole genome shotgun (WGS) entry which is preliminary data.</text>
</comment>
<name>A0A7W6CRC7_9HYPH</name>
<dbReference type="SUPFAM" id="SSF53474">
    <property type="entry name" value="alpha/beta-Hydrolases"/>
    <property type="match status" value="1"/>
</dbReference>
<accession>A0A7W6CRC7</accession>
<evidence type="ECO:0000313" key="3">
    <source>
        <dbReference type="EMBL" id="MBB3965026.1"/>
    </source>
</evidence>
<dbReference type="Proteomes" id="UP000582090">
    <property type="component" value="Unassembled WGS sequence"/>
</dbReference>
<dbReference type="RefSeq" id="WP_183900618.1">
    <property type="nucleotide sequence ID" value="NZ_JACIDW010000007.1"/>
</dbReference>